<dbReference type="GO" id="GO:0016746">
    <property type="term" value="F:acyltransferase activity"/>
    <property type="evidence" value="ECO:0007669"/>
    <property type="project" value="UniProtKB-KW"/>
</dbReference>
<feature type="transmembrane region" description="Helical" evidence="2">
    <location>
        <begin position="28"/>
        <end position="48"/>
    </location>
</feature>
<dbReference type="InterPro" id="IPR050879">
    <property type="entry name" value="Acyltransferase_3"/>
</dbReference>
<protein>
    <submittedName>
        <fullName evidence="4">Acyltransferase</fullName>
    </submittedName>
</protein>
<keyword evidence="5" id="KW-1185">Reference proteome</keyword>
<feature type="domain" description="Acyltransferase 3" evidence="3">
    <location>
        <begin position="31"/>
        <end position="345"/>
    </location>
</feature>
<reference evidence="5" key="1">
    <citation type="journal article" date="2019" name="Int. J. Syst. Evol. Microbiol.">
        <title>The Global Catalogue of Microorganisms (GCM) 10K type strain sequencing project: providing services to taxonomists for standard genome sequencing and annotation.</title>
        <authorList>
            <consortium name="The Broad Institute Genomics Platform"/>
            <consortium name="The Broad Institute Genome Sequencing Center for Infectious Disease"/>
            <person name="Wu L."/>
            <person name="Ma J."/>
        </authorList>
    </citation>
    <scope>NUCLEOTIDE SEQUENCE [LARGE SCALE GENOMIC DNA]</scope>
    <source>
        <strain evidence="5">CGMCC 1.12766</strain>
    </source>
</reference>
<organism evidence="4 5">
    <name type="scientific">Glycocaulis albus</name>
    <dbReference type="NCBI Taxonomy" id="1382801"/>
    <lineage>
        <taxon>Bacteria</taxon>
        <taxon>Pseudomonadati</taxon>
        <taxon>Pseudomonadota</taxon>
        <taxon>Alphaproteobacteria</taxon>
        <taxon>Maricaulales</taxon>
        <taxon>Maricaulaceae</taxon>
        <taxon>Glycocaulis</taxon>
    </lineage>
</organism>
<name>A0ABQ1XD00_9PROT</name>
<evidence type="ECO:0000256" key="2">
    <source>
        <dbReference type="SAM" id="Phobius"/>
    </source>
</evidence>
<proteinExistence type="predicted"/>
<gene>
    <name evidence="4" type="ORF">GCM10007420_02400</name>
</gene>
<keyword evidence="2" id="KW-1133">Transmembrane helix</keyword>
<dbReference type="EMBL" id="BMFS01000001">
    <property type="protein sequence ID" value="GGG90750.1"/>
    <property type="molecule type" value="Genomic_DNA"/>
</dbReference>
<feature type="transmembrane region" description="Helical" evidence="2">
    <location>
        <begin position="93"/>
        <end position="115"/>
    </location>
</feature>
<sequence length="415" mass="45092">MDKYMRTLFAPGHGRLEDQDNLFTPMRMAFAGIVLYAHALMMVLPWPVMGPWAQTIDFAGQHALNAFFVLSGYMILASLRASRSVLAYAINRVFRVFPLLIVVTLLTVMIAGPALSGIAPLDYLARAESWAYALGVISQAHPTAPLPFEASGLQAAQSANAPLWTVRYELIGYSGLGVLMLVGALRKGWALPVLLAVIVGVSALHANTGYTGPHPEGVSAALRFATGFLLGAVLWDWRDRIGLSWALVLASICAAIATYGTPFHQSFDILATAVLALRVGYLKLPATRLWQRIKGVEDLSYGIYIIHWPVGLLIMVLASQIGLQPGTTSVALAMTLISVALAWPLRIFVERPFQRWGRIIARGRWAVRVARAPAAEPPPFPRRVQAPTRARNCRPAGQGPVGPPQRPRSARRGGL</sequence>
<feature type="transmembrane region" description="Helical" evidence="2">
    <location>
        <begin position="305"/>
        <end position="323"/>
    </location>
</feature>
<feature type="transmembrane region" description="Helical" evidence="2">
    <location>
        <begin position="161"/>
        <end position="182"/>
    </location>
</feature>
<evidence type="ECO:0000259" key="3">
    <source>
        <dbReference type="Pfam" id="PF01757"/>
    </source>
</evidence>
<evidence type="ECO:0000256" key="1">
    <source>
        <dbReference type="SAM" id="MobiDB-lite"/>
    </source>
</evidence>
<feature type="transmembrane region" description="Helical" evidence="2">
    <location>
        <begin position="242"/>
        <end position="260"/>
    </location>
</feature>
<keyword evidence="2" id="KW-0472">Membrane</keyword>
<feature type="transmembrane region" description="Helical" evidence="2">
    <location>
        <begin position="218"/>
        <end position="235"/>
    </location>
</feature>
<comment type="caution">
    <text evidence="4">The sequence shown here is derived from an EMBL/GenBank/DDBJ whole genome shotgun (WGS) entry which is preliminary data.</text>
</comment>
<keyword evidence="4" id="KW-0012">Acyltransferase</keyword>
<feature type="transmembrane region" description="Helical" evidence="2">
    <location>
        <begin position="266"/>
        <end position="284"/>
    </location>
</feature>
<accession>A0ABQ1XD00</accession>
<feature type="transmembrane region" description="Helical" evidence="2">
    <location>
        <begin position="329"/>
        <end position="349"/>
    </location>
</feature>
<feature type="transmembrane region" description="Helical" evidence="2">
    <location>
        <begin position="189"/>
        <end position="206"/>
    </location>
</feature>
<keyword evidence="4" id="KW-0808">Transferase</keyword>
<dbReference type="PANTHER" id="PTHR23028">
    <property type="entry name" value="ACETYLTRANSFERASE"/>
    <property type="match status" value="1"/>
</dbReference>
<evidence type="ECO:0000313" key="5">
    <source>
        <dbReference type="Proteomes" id="UP000648722"/>
    </source>
</evidence>
<dbReference type="Proteomes" id="UP000648722">
    <property type="component" value="Unassembled WGS sequence"/>
</dbReference>
<evidence type="ECO:0000313" key="4">
    <source>
        <dbReference type="EMBL" id="GGG90750.1"/>
    </source>
</evidence>
<keyword evidence="2" id="KW-0812">Transmembrane</keyword>
<dbReference type="Pfam" id="PF01757">
    <property type="entry name" value="Acyl_transf_3"/>
    <property type="match status" value="1"/>
</dbReference>
<feature type="region of interest" description="Disordered" evidence="1">
    <location>
        <begin position="375"/>
        <end position="415"/>
    </location>
</feature>
<feature type="transmembrane region" description="Helical" evidence="2">
    <location>
        <begin position="63"/>
        <end position="81"/>
    </location>
</feature>
<dbReference type="InterPro" id="IPR002656">
    <property type="entry name" value="Acyl_transf_3_dom"/>
</dbReference>